<comment type="caution">
    <text evidence="1">The sequence shown here is derived from an EMBL/GenBank/DDBJ whole genome shotgun (WGS) entry which is preliminary data.</text>
</comment>
<dbReference type="Proteomes" id="UP000828251">
    <property type="component" value="Unassembled WGS sequence"/>
</dbReference>
<dbReference type="EMBL" id="JAIQCV010000001">
    <property type="protein sequence ID" value="KAH1129804.1"/>
    <property type="molecule type" value="Genomic_DNA"/>
</dbReference>
<keyword evidence="2" id="KW-1185">Reference proteome</keyword>
<evidence type="ECO:0000313" key="1">
    <source>
        <dbReference type="EMBL" id="KAH1129804.1"/>
    </source>
</evidence>
<evidence type="ECO:0000313" key="2">
    <source>
        <dbReference type="Proteomes" id="UP000828251"/>
    </source>
</evidence>
<proteinExistence type="predicted"/>
<name>A0A9D3WIF3_9ROSI</name>
<sequence length="75" mass="8320">MFDLKYDLISTLVERLFAQLELSSTSYILLRALSNDKAPCHGHRWVPSIAAALGTLQDAILGISYSPNICLPTRE</sequence>
<organism evidence="1 2">
    <name type="scientific">Gossypium stocksii</name>
    <dbReference type="NCBI Taxonomy" id="47602"/>
    <lineage>
        <taxon>Eukaryota</taxon>
        <taxon>Viridiplantae</taxon>
        <taxon>Streptophyta</taxon>
        <taxon>Embryophyta</taxon>
        <taxon>Tracheophyta</taxon>
        <taxon>Spermatophyta</taxon>
        <taxon>Magnoliopsida</taxon>
        <taxon>eudicotyledons</taxon>
        <taxon>Gunneridae</taxon>
        <taxon>Pentapetalae</taxon>
        <taxon>rosids</taxon>
        <taxon>malvids</taxon>
        <taxon>Malvales</taxon>
        <taxon>Malvaceae</taxon>
        <taxon>Malvoideae</taxon>
        <taxon>Gossypium</taxon>
    </lineage>
</organism>
<reference evidence="1 2" key="1">
    <citation type="journal article" date="2021" name="Plant Biotechnol. J.">
        <title>Multi-omics assisted identification of the key and species-specific regulatory components of drought-tolerant mechanisms in Gossypium stocksii.</title>
        <authorList>
            <person name="Yu D."/>
            <person name="Ke L."/>
            <person name="Zhang D."/>
            <person name="Wu Y."/>
            <person name="Sun Y."/>
            <person name="Mei J."/>
            <person name="Sun J."/>
            <person name="Sun Y."/>
        </authorList>
    </citation>
    <scope>NUCLEOTIDE SEQUENCE [LARGE SCALE GENOMIC DNA]</scope>
    <source>
        <strain evidence="2">cv. E1</strain>
        <tissue evidence="1">Leaf</tissue>
    </source>
</reference>
<accession>A0A9D3WIF3</accession>
<protein>
    <submittedName>
        <fullName evidence="1">Uncharacterized protein</fullName>
    </submittedName>
</protein>
<dbReference type="AlphaFoldDB" id="A0A9D3WIF3"/>
<gene>
    <name evidence="1" type="ORF">J1N35_001182</name>
</gene>